<keyword evidence="2" id="KW-1185">Reference proteome</keyword>
<dbReference type="Pfam" id="PF04199">
    <property type="entry name" value="Cyclase"/>
    <property type="match status" value="1"/>
</dbReference>
<dbReference type="STRING" id="573064.Mefer_1021"/>
<gene>
    <name evidence="1" type="ordered locus">Mefer_1021</name>
</gene>
<dbReference type="HOGENOM" id="CLU_030671_3_2_2"/>
<dbReference type="EMBL" id="CP001696">
    <property type="protein sequence ID" value="ACV24839.1"/>
    <property type="molecule type" value="Genomic_DNA"/>
</dbReference>
<name>C7P8F7_METFA</name>
<dbReference type="KEGG" id="mfe:Mefer_1021"/>
<dbReference type="GeneID" id="8365711"/>
<sequence>MEILDLTQPLINFPYPGDPGLKISEKEAGGFIISEISMGSHICTHVDYPRHVNLENNIPFKDLIIKGNSYCIDLNDFEINKIPECDILLIYTGFSKYWGKEEYFEKIPKIQFLDEIVESNIKCLGVDACTIGGFEEHKKLLSKNILIIENLNENLKNLIGKRFYFLGLPLKIFDIDASPIRCIAIP</sequence>
<dbReference type="OrthoDB" id="9014at2157"/>
<organism evidence="1 2">
    <name type="scientific">Methanocaldococcus fervens (strain DSM 4213 / JCM 15782 / AG86)</name>
    <name type="common">Methanococcus fervens</name>
    <dbReference type="NCBI Taxonomy" id="573064"/>
    <lineage>
        <taxon>Archaea</taxon>
        <taxon>Methanobacteriati</taxon>
        <taxon>Methanobacteriota</taxon>
        <taxon>Methanomada group</taxon>
        <taxon>Methanococci</taxon>
        <taxon>Methanococcales</taxon>
        <taxon>Methanocaldococcaceae</taxon>
        <taxon>Methanocaldococcus</taxon>
    </lineage>
</organism>
<dbReference type="PANTHER" id="PTHR31118:SF12">
    <property type="entry name" value="CYCLASE-LIKE PROTEIN 2"/>
    <property type="match status" value="1"/>
</dbReference>
<accession>C7P8F7</accession>
<dbReference type="RefSeq" id="WP_015791576.1">
    <property type="nucleotide sequence ID" value="NC_013156.1"/>
</dbReference>
<dbReference type="AlphaFoldDB" id="C7P8F7"/>
<dbReference type="SUPFAM" id="SSF102198">
    <property type="entry name" value="Putative cyclase"/>
    <property type="match status" value="1"/>
</dbReference>
<reference evidence="1" key="1">
    <citation type="submission" date="2009-08" db="EMBL/GenBank/DDBJ databases">
        <title>Complete sequence of chromosome of Methanocaldococcus fervens AG86.</title>
        <authorList>
            <consortium name="US DOE Joint Genome Institute"/>
            <person name="Lucas S."/>
            <person name="Copeland A."/>
            <person name="Lapidus A."/>
            <person name="Glavina del Rio T."/>
            <person name="Tice H."/>
            <person name="Bruce D."/>
            <person name="Goodwin L."/>
            <person name="Pitluck S."/>
            <person name="Chertkov O."/>
            <person name="Detter J.C."/>
            <person name="Han C."/>
            <person name="Tapia R."/>
            <person name="Larimer F."/>
            <person name="Land M."/>
            <person name="Hauser L."/>
            <person name="Kyrpides N."/>
            <person name="Ovchinnikova G."/>
            <person name="Lupa-Sieprawska M."/>
            <person name="Whitman W.B."/>
        </authorList>
    </citation>
    <scope>NUCLEOTIDE SEQUENCE [LARGE SCALE GENOMIC DNA]</scope>
    <source>
        <strain evidence="1">AG86</strain>
    </source>
</reference>
<dbReference type="Proteomes" id="UP000001495">
    <property type="component" value="Chromosome"/>
</dbReference>
<protein>
    <submittedName>
        <fullName evidence="1">Cyclase family protein</fullName>
    </submittedName>
</protein>
<dbReference type="InterPro" id="IPR037175">
    <property type="entry name" value="KFase_sf"/>
</dbReference>
<dbReference type="InterPro" id="IPR007325">
    <property type="entry name" value="KFase/CYL"/>
</dbReference>
<dbReference type="eggNOG" id="arCOG02462">
    <property type="taxonomic scope" value="Archaea"/>
</dbReference>
<dbReference type="Gene3D" id="3.50.30.50">
    <property type="entry name" value="Putative cyclase"/>
    <property type="match status" value="1"/>
</dbReference>
<proteinExistence type="predicted"/>
<dbReference type="GO" id="GO:0004061">
    <property type="term" value="F:arylformamidase activity"/>
    <property type="evidence" value="ECO:0007669"/>
    <property type="project" value="InterPro"/>
</dbReference>
<dbReference type="PANTHER" id="PTHR31118">
    <property type="entry name" value="CYCLASE-LIKE PROTEIN 2"/>
    <property type="match status" value="1"/>
</dbReference>
<evidence type="ECO:0000313" key="1">
    <source>
        <dbReference type="EMBL" id="ACV24839.1"/>
    </source>
</evidence>
<dbReference type="GO" id="GO:0019441">
    <property type="term" value="P:L-tryptophan catabolic process to kynurenine"/>
    <property type="evidence" value="ECO:0007669"/>
    <property type="project" value="InterPro"/>
</dbReference>
<evidence type="ECO:0000313" key="2">
    <source>
        <dbReference type="Proteomes" id="UP000001495"/>
    </source>
</evidence>